<dbReference type="PANTHER" id="PTHR34975:SF2">
    <property type="entry name" value="SPORE GERMINATION PROTEIN A2"/>
    <property type="match status" value="1"/>
</dbReference>
<evidence type="ECO:0000256" key="7">
    <source>
        <dbReference type="ARBA" id="ARBA00023136"/>
    </source>
</evidence>
<dbReference type="PANTHER" id="PTHR34975">
    <property type="entry name" value="SPORE GERMINATION PROTEIN A2"/>
    <property type="match status" value="1"/>
</dbReference>
<keyword evidence="4" id="KW-0309">Germination</keyword>
<feature type="transmembrane region" description="Helical" evidence="8">
    <location>
        <begin position="117"/>
        <end position="138"/>
    </location>
</feature>
<dbReference type="EMBL" id="FPBV01000013">
    <property type="protein sequence ID" value="SFU91791.1"/>
    <property type="molecule type" value="Genomic_DNA"/>
</dbReference>
<dbReference type="Gene3D" id="1.20.1740.10">
    <property type="entry name" value="Amino acid/polyamine transporter I"/>
    <property type="match status" value="1"/>
</dbReference>
<feature type="transmembrane region" description="Helical" evidence="8">
    <location>
        <begin position="150"/>
        <end position="172"/>
    </location>
</feature>
<feature type="transmembrane region" description="Helical" evidence="8">
    <location>
        <begin position="82"/>
        <end position="105"/>
    </location>
</feature>
<dbReference type="eggNOG" id="COG0814">
    <property type="taxonomic scope" value="Bacteria"/>
</dbReference>
<name>A0A1I7K305_9BACL</name>
<keyword evidence="6 8" id="KW-1133">Transmembrane helix</keyword>
<keyword evidence="3" id="KW-0813">Transport</keyword>
<feature type="transmembrane region" description="Helical" evidence="8">
    <location>
        <begin position="341"/>
        <end position="360"/>
    </location>
</feature>
<organism evidence="9 10">
    <name type="scientific">Alicyclobacillus macrosporangiidus</name>
    <dbReference type="NCBI Taxonomy" id="392015"/>
    <lineage>
        <taxon>Bacteria</taxon>
        <taxon>Bacillati</taxon>
        <taxon>Bacillota</taxon>
        <taxon>Bacilli</taxon>
        <taxon>Bacillales</taxon>
        <taxon>Alicyclobacillaceae</taxon>
        <taxon>Alicyclobacillus</taxon>
    </lineage>
</organism>
<keyword evidence="10" id="KW-1185">Reference proteome</keyword>
<reference evidence="10" key="1">
    <citation type="submission" date="2016-10" db="EMBL/GenBank/DDBJ databases">
        <authorList>
            <person name="Varghese N."/>
        </authorList>
    </citation>
    <scope>NUCLEOTIDE SEQUENCE [LARGE SCALE GENOMIC DNA]</scope>
    <source>
        <strain evidence="10">DSM 17980</strain>
    </source>
</reference>
<dbReference type="STRING" id="392015.SAMN05421543_11361"/>
<evidence type="ECO:0000256" key="4">
    <source>
        <dbReference type="ARBA" id="ARBA00022544"/>
    </source>
</evidence>
<feature type="transmembrane region" description="Helical" evidence="8">
    <location>
        <begin position="187"/>
        <end position="208"/>
    </location>
</feature>
<comment type="subcellular location">
    <subcellularLocation>
        <location evidence="1">Membrane</location>
        <topology evidence="1">Multi-pass membrane protein</topology>
    </subcellularLocation>
</comment>
<feature type="transmembrane region" description="Helical" evidence="8">
    <location>
        <begin position="310"/>
        <end position="329"/>
    </location>
</feature>
<comment type="similarity">
    <text evidence="2">Belongs to the amino acid-polyamine-organocation (APC) superfamily. Spore germination protein (SGP) (TC 2.A.3.9) family.</text>
</comment>
<feature type="transmembrane region" description="Helical" evidence="8">
    <location>
        <begin position="12"/>
        <end position="31"/>
    </location>
</feature>
<evidence type="ECO:0000256" key="2">
    <source>
        <dbReference type="ARBA" id="ARBA00007998"/>
    </source>
</evidence>
<dbReference type="AlphaFoldDB" id="A0A1I7K305"/>
<evidence type="ECO:0000313" key="10">
    <source>
        <dbReference type="Proteomes" id="UP000183508"/>
    </source>
</evidence>
<dbReference type="OrthoDB" id="1675410at2"/>
<dbReference type="RefSeq" id="WP_083430453.1">
    <property type="nucleotide sequence ID" value="NZ_FPBV01000013.1"/>
</dbReference>
<dbReference type="Proteomes" id="UP000183508">
    <property type="component" value="Unassembled WGS sequence"/>
</dbReference>
<feature type="transmembrane region" description="Helical" evidence="8">
    <location>
        <begin position="220"/>
        <end position="242"/>
    </location>
</feature>
<accession>A0A1I7K305</accession>
<dbReference type="Pfam" id="PF03845">
    <property type="entry name" value="Spore_permease"/>
    <property type="match status" value="1"/>
</dbReference>
<feature type="transmembrane region" description="Helical" evidence="8">
    <location>
        <begin position="43"/>
        <end position="61"/>
    </location>
</feature>
<protein>
    <submittedName>
        <fullName evidence="9">Spore germination protein (Amino acid permease)</fullName>
    </submittedName>
</protein>
<evidence type="ECO:0000256" key="6">
    <source>
        <dbReference type="ARBA" id="ARBA00022989"/>
    </source>
</evidence>
<keyword evidence="7 8" id="KW-0472">Membrane</keyword>
<gene>
    <name evidence="9" type="ORF">SAMN05421543_11361</name>
</gene>
<evidence type="ECO:0000256" key="5">
    <source>
        <dbReference type="ARBA" id="ARBA00022692"/>
    </source>
</evidence>
<dbReference type="InterPro" id="IPR004761">
    <property type="entry name" value="Spore_GerAB"/>
</dbReference>
<dbReference type="GO" id="GO:0009847">
    <property type="term" value="P:spore germination"/>
    <property type="evidence" value="ECO:0007669"/>
    <property type="project" value="InterPro"/>
</dbReference>
<evidence type="ECO:0000256" key="8">
    <source>
        <dbReference type="SAM" id="Phobius"/>
    </source>
</evidence>
<evidence type="ECO:0000313" key="9">
    <source>
        <dbReference type="EMBL" id="SFU91791.1"/>
    </source>
</evidence>
<proteinExistence type="inferred from homology"/>
<evidence type="ECO:0000256" key="3">
    <source>
        <dbReference type="ARBA" id="ARBA00022448"/>
    </source>
</evidence>
<evidence type="ECO:0000256" key="1">
    <source>
        <dbReference type="ARBA" id="ARBA00004141"/>
    </source>
</evidence>
<dbReference type="NCBIfam" id="TIGR00912">
    <property type="entry name" value="2A0309"/>
    <property type="match status" value="1"/>
</dbReference>
<keyword evidence="5 8" id="KW-0812">Transmembrane</keyword>
<feature type="transmembrane region" description="Helical" evidence="8">
    <location>
        <begin position="276"/>
        <end position="298"/>
    </location>
</feature>
<sequence length="370" mass="40792">MPRVQEKAHVGAKELTAMTTVLVAIHVFLDYPAYVSKYGLEAAWMEPVVSGVAALILFLCAETMLRRYFPNDSIVEVVRGTLGPWVAACIALVFAAYLILITASIMREFMENVITSVLPATPILVVGGLFILTVGYMVHTGLEGIARVSTMAWPVLVLGVLALCLLTINYWHPYFLVPFWGKGPRQVLLGSANSAAIFLNVLLLCVVYPHAHNPRDLRRVGVISTVQTVILLTGFVLCYHMVFAPEETTKLASPMYAVARLIHIGHFIQRLESVFVFMWVSAAVVKLAITLWSAAYLLAAGFGWPTYRPLLPALCLLCLAISLLPHDVASAFDLHGDVLMRWGWVIAFAAPLLLLGAGILRRRRERARRA</sequence>
<dbReference type="GO" id="GO:0016020">
    <property type="term" value="C:membrane"/>
    <property type="evidence" value="ECO:0007669"/>
    <property type="project" value="UniProtKB-SubCell"/>
</dbReference>